<gene>
    <name evidence="2" type="ORF">S06H3_56510</name>
</gene>
<organism evidence="2">
    <name type="scientific">marine sediment metagenome</name>
    <dbReference type="NCBI Taxonomy" id="412755"/>
    <lineage>
        <taxon>unclassified sequences</taxon>
        <taxon>metagenomes</taxon>
        <taxon>ecological metagenomes</taxon>
    </lineage>
</organism>
<sequence>SEAYPIPEVDFSSHAVIAVFMGGRPSGGYHISIKRITNVGNEIIVNVKETYPGRIATTLAFTWPHHIIKIERVQKPIVFEVQQFLVHAHDENWNPYDEIMYELVGEHRVEPSGDPPEPINL</sequence>
<name>X1QQ51_9ZZZZ</name>
<feature type="non-terminal residue" evidence="2">
    <location>
        <position position="1"/>
    </location>
</feature>
<evidence type="ECO:0000313" key="2">
    <source>
        <dbReference type="EMBL" id="GAI53075.1"/>
    </source>
</evidence>
<dbReference type="AlphaFoldDB" id="X1QQ51"/>
<dbReference type="Pfam" id="PF14343">
    <property type="entry name" value="PrcB_C"/>
    <property type="match status" value="1"/>
</dbReference>
<dbReference type="EMBL" id="BARV01036354">
    <property type="protein sequence ID" value="GAI53075.1"/>
    <property type="molecule type" value="Genomic_DNA"/>
</dbReference>
<protein>
    <recommendedName>
        <fullName evidence="1">PrcB C-terminal domain-containing protein</fullName>
    </recommendedName>
</protein>
<comment type="caution">
    <text evidence="2">The sequence shown here is derived from an EMBL/GenBank/DDBJ whole genome shotgun (WGS) entry which is preliminary data.</text>
</comment>
<dbReference type="InterPro" id="IPR025748">
    <property type="entry name" value="PrcB_C_dom"/>
</dbReference>
<proteinExistence type="predicted"/>
<evidence type="ECO:0000259" key="1">
    <source>
        <dbReference type="Pfam" id="PF14343"/>
    </source>
</evidence>
<accession>X1QQ51</accession>
<feature type="domain" description="PrcB C-terminal" evidence="1">
    <location>
        <begin position="16"/>
        <end position="71"/>
    </location>
</feature>
<reference evidence="2" key="1">
    <citation type="journal article" date="2014" name="Front. Microbiol.">
        <title>High frequency of phylogenetically diverse reductive dehalogenase-homologous genes in deep subseafloor sedimentary metagenomes.</title>
        <authorList>
            <person name="Kawai M."/>
            <person name="Futagami T."/>
            <person name="Toyoda A."/>
            <person name="Takaki Y."/>
            <person name="Nishi S."/>
            <person name="Hori S."/>
            <person name="Arai W."/>
            <person name="Tsubouchi T."/>
            <person name="Morono Y."/>
            <person name="Uchiyama I."/>
            <person name="Ito T."/>
            <person name="Fujiyama A."/>
            <person name="Inagaki F."/>
            <person name="Takami H."/>
        </authorList>
    </citation>
    <scope>NUCLEOTIDE SEQUENCE</scope>
    <source>
        <strain evidence="2">Expedition CK06-06</strain>
    </source>
</reference>